<evidence type="ECO:0000256" key="1">
    <source>
        <dbReference type="ARBA" id="ARBA00004162"/>
    </source>
</evidence>
<dbReference type="Proteomes" id="UP001562159">
    <property type="component" value="Unassembled WGS sequence"/>
</dbReference>
<keyword evidence="6 8" id="KW-0472">Membrane</keyword>
<sequence length="382" mass="39816">MSKENNVTADELEGERGMPSVNAEKRGSPKKAFAFIMVVVILFITAALLYRTFVKHQREAQEAASATNKELAAPSTPKSFGMPPPPMPEQPVSGAAAPVAVVPAPNAPERPPQLGASSGGTNGTGRPPATLDKSGSALMMVGSGTQNGSGSPAAAPASPAIPSLLGSGGGATGALSELLKPTTAEPRSASVLSDRDYLLTKGTMIDCALQTKLDTTVPGMTSCVVTQPIYSDNGRVLLIDRGSVVTGEYQSNMRQGMARIFVLWDRVKTPNGVVVSFDSPGTDALGGGGVPGYVNNHFWKRFGGAILLSLIQDTTAALVANQQSGQTIQFGNTSSASDQMAAEALKNTINIPPTLIKNQGERVGIYVARDLDFRSVYELRSN</sequence>
<dbReference type="InterPro" id="IPR047695">
    <property type="entry name" value="T4SS_VirB10/PtlG"/>
</dbReference>
<evidence type="ECO:0000256" key="5">
    <source>
        <dbReference type="ARBA" id="ARBA00022989"/>
    </source>
</evidence>
<evidence type="ECO:0000256" key="2">
    <source>
        <dbReference type="ARBA" id="ARBA00010265"/>
    </source>
</evidence>
<dbReference type="EMBL" id="JBGBPY010000002">
    <property type="protein sequence ID" value="MEY2184373.1"/>
    <property type="molecule type" value="Genomic_DNA"/>
</dbReference>
<dbReference type="InterPro" id="IPR042217">
    <property type="entry name" value="T4SS_VirB10/TrbI"/>
</dbReference>
<comment type="caution">
    <text evidence="9">The sequence shown here is derived from an EMBL/GenBank/DDBJ whole genome shotgun (WGS) entry which is preliminary data.</text>
</comment>
<gene>
    <name evidence="9" type="primary">virB10</name>
    <name evidence="9" type="ORF">AB7878_18345</name>
</gene>
<evidence type="ECO:0000256" key="3">
    <source>
        <dbReference type="ARBA" id="ARBA00022475"/>
    </source>
</evidence>
<evidence type="ECO:0000313" key="9">
    <source>
        <dbReference type="EMBL" id="MEY2184373.1"/>
    </source>
</evidence>
<evidence type="ECO:0000313" key="10">
    <source>
        <dbReference type="Proteomes" id="UP001562159"/>
    </source>
</evidence>
<keyword evidence="5 8" id="KW-1133">Transmembrane helix</keyword>
<feature type="region of interest" description="Disordered" evidence="7">
    <location>
        <begin position="1"/>
        <end position="26"/>
    </location>
</feature>
<feature type="compositionally biased region" description="Low complexity" evidence="7">
    <location>
        <begin position="91"/>
        <end position="104"/>
    </location>
</feature>
<dbReference type="CDD" id="cd16429">
    <property type="entry name" value="VirB10"/>
    <property type="match status" value="1"/>
</dbReference>
<keyword evidence="3" id="KW-1003">Cell membrane</keyword>
<protein>
    <submittedName>
        <fullName evidence="9">Type IV secretion system protein VirB10</fullName>
    </submittedName>
</protein>
<keyword evidence="10" id="KW-1185">Reference proteome</keyword>
<evidence type="ECO:0000256" key="8">
    <source>
        <dbReference type="SAM" id="Phobius"/>
    </source>
</evidence>
<dbReference type="Gene3D" id="2.40.128.260">
    <property type="entry name" value="Type IV secretion system, VirB10/TraB/TrbI"/>
    <property type="match status" value="2"/>
</dbReference>
<name>A0ABV4AXK1_9GAMM</name>
<comment type="subcellular location">
    <subcellularLocation>
        <location evidence="1">Cell membrane</location>
        <topology evidence="1">Single-pass membrane protein</topology>
    </subcellularLocation>
</comment>
<evidence type="ECO:0000256" key="4">
    <source>
        <dbReference type="ARBA" id="ARBA00022692"/>
    </source>
</evidence>
<feature type="region of interest" description="Disordered" evidence="7">
    <location>
        <begin position="65"/>
        <end position="160"/>
    </location>
</feature>
<dbReference type="InterPro" id="IPR005498">
    <property type="entry name" value="T4SS_VirB10/TraB/TrbI"/>
</dbReference>
<accession>A0ABV4AXK1</accession>
<keyword evidence="4 8" id="KW-0812">Transmembrane</keyword>
<evidence type="ECO:0000256" key="7">
    <source>
        <dbReference type="SAM" id="MobiDB-lite"/>
    </source>
</evidence>
<organism evidence="9 10">
    <name type="scientific">Rhodanobacter humi</name>
    <dbReference type="NCBI Taxonomy" id="1888173"/>
    <lineage>
        <taxon>Bacteria</taxon>
        <taxon>Pseudomonadati</taxon>
        <taxon>Pseudomonadota</taxon>
        <taxon>Gammaproteobacteria</taxon>
        <taxon>Lysobacterales</taxon>
        <taxon>Rhodanobacteraceae</taxon>
        <taxon>Rhodanobacter</taxon>
    </lineage>
</organism>
<evidence type="ECO:0000256" key="6">
    <source>
        <dbReference type="ARBA" id="ARBA00023136"/>
    </source>
</evidence>
<dbReference type="Pfam" id="PF03743">
    <property type="entry name" value="TrbI"/>
    <property type="match status" value="1"/>
</dbReference>
<feature type="compositionally biased region" description="Low complexity" evidence="7">
    <location>
        <begin position="148"/>
        <end position="160"/>
    </location>
</feature>
<reference evidence="9 10" key="1">
    <citation type="submission" date="2024-07" db="EMBL/GenBank/DDBJ databases">
        <title>Molecular mechanisms and environmental adaptations of flagellar loss and biofilm growth of Rhodanobacter under environmental stress.</title>
        <authorList>
            <person name="Chen M."/>
        </authorList>
    </citation>
    <scope>NUCLEOTIDE SEQUENCE [LARGE SCALE GENOMIC DNA]</scope>
    <source>
        <strain evidence="9 10">RS22</strain>
    </source>
</reference>
<proteinExistence type="inferred from homology"/>
<feature type="transmembrane region" description="Helical" evidence="8">
    <location>
        <begin position="32"/>
        <end position="50"/>
    </location>
</feature>
<dbReference type="NCBIfam" id="NF038091">
    <property type="entry name" value="T4SS_VirB10"/>
    <property type="match status" value="1"/>
</dbReference>
<comment type="similarity">
    <text evidence="2">Belongs to the TrbI/VirB10 family.</text>
</comment>